<reference evidence="1 2" key="1">
    <citation type="journal article" date="2023" name="Science">
        <title>Complex scaffold remodeling in plant triterpene biosynthesis.</title>
        <authorList>
            <person name="De La Pena R."/>
            <person name="Hodgson H."/>
            <person name="Liu J.C."/>
            <person name="Stephenson M.J."/>
            <person name="Martin A.C."/>
            <person name="Owen C."/>
            <person name="Harkess A."/>
            <person name="Leebens-Mack J."/>
            <person name="Jimenez L.E."/>
            <person name="Osbourn A."/>
            <person name="Sattely E.S."/>
        </authorList>
    </citation>
    <scope>NUCLEOTIDE SEQUENCE [LARGE SCALE GENOMIC DNA]</scope>
    <source>
        <strain evidence="2">cv. JPN11</strain>
        <tissue evidence="1">Leaf</tissue>
    </source>
</reference>
<keyword evidence="2" id="KW-1185">Reference proteome</keyword>
<evidence type="ECO:0000313" key="1">
    <source>
        <dbReference type="EMBL" id="KAJ4707330.1"/>
    </source>
</evidence>
<gene>
    <name evidence="1" type="ORF">OWV82_020867</name>
</gene>
<proteinExistence type="predicted"/>
<sequence>MSTTTLPHVLVISFPGQGHVIPLLEFSQCLAKHGCRVTFVNPDYTHKRVLESLEGKNYIDEKIHLVSIKDGLEPPENGKANVKFMEKMLEVLPGKLEELIEDISKREGERIDCVIASGATGWAIEVAQKMKIRRRAVVWSAAAASLAFALSVSKLIDDGIIDENGTPVKKQLIQSGPNMPAMKSEDIFWARVGDLPTQKIFFDLTVKNIKSLKGADFLFCNSTYDLEPAAFAMVPELLPIGPLLASNRLGEPGGYFWPEDSNCLKWLDQQPPNSVIYVAFGSLAVVDKIQFQELALGLELCNRPFLWVVRPDLINDKIDAYPEGFQERVATRGQMVGWAPQQKVLSHPSIACFLSHCGWNSTMEGVSNGIPFLCWPCFGDQFLNESYICDIWKVGLNFKRNESGIITRDEIKNKVYQVLGDENFKARSLGLEENALSSVREGGSSNKTFQNFLECIKA</sequence>
<evidence type="ECO:0000313" key="2">
    <source>
        <dbReference type="Proteomes" id="UP001164539"/>
    </source>
</evidence>
<organism evidence="1 2">
    <name type="scientific">Melia azedarach</name>
    <name type="common">Chinaberry tree</name>
    <dbReference type="NCBI Taxonomy" id="155640"/>
    <lineage>
        <taxon>Eukaryota</taxon>
        <taxon>Viridiplantae</taxon>
        <taxon>Streptophyta</taxon>
        <taxon>Embryophyta</taxon>
        <taxon>Tracheophyta</taxon>
        <taxon>Spermatophyta</taxon>
        <taxon>Magnoliopsida</taxon>
        <taxon>eudicotyledons</taxon>
        <taxon>Gunneridae</taxon>
        <taxon>Pentapetalae</taxon>
        <taxon>rosids</taxon>
        <taxon>malvids</taxon>
        <taxon>Sapindales</taxon>
        <taxon>Meliaceae</taxon>
        <taxon>Melia</taxon>
    </lineage>
</organism>
<name>A0ACC1X7F5_MELAZ</name>
<comment type="caution">
    <text evidence="1">The sequence shown here is derived from an EMBL/GenBank/DDBJ whole genome shotgun (WGS) entry which is preliminary data.</text>
</comment>
<dbReference type="Proteomes" id="UP001164539">
    <property type="component" value="Chromosome 11"/>
</dbReference>
<protein>
    <submittedName>
        <fullName evidence="1">UDP-glycosyltransferase</fullName>
    </submittedName>
</protein>
<accession>A0ACC1X7F5</accession>
<dbReference type="EMBL" id="CM051404">
    <property type="protein sequence ID" value="KAJ4707330.1"/>
    <property type="molecule type" value="Genomic_DNA"/>
</dbReference>